<feature type="compositionally biased region" description="Polar residues" evidence="1">
    <location>
        <begin position="29"/>
        <end position="61"/>
    </location>
</feature>
<organism evidence="2 3">
    <name type="scientific">Corchorus capsularis</name>
    <name type="common">Jute</name>
    <dbReference type="NCBI Taxonomy" id="210143"/>
    <lineage>
        <taxon>Eukaryota</taxon>
        <taxon>Viridiplantae</taxon>
        <taxon>Streptophyta</taxon>
        <taxon>Embryophyta</taxon>
        <taxon>Tracheophyta</taxon>
        <taxon>Spermatophyta</taxon>
        <taxon>Magnoliopsida</taxon>
        <taxon>eudicotyledons</taxon>
        <taxon>Gunneridae</taxon>
        <taxon>Pentapetalae</taxon>
        <taxon>rosids</taxon>
        <taxon>malvids</taxon>
        <taxon>Malvales</taxon>
        <taxon>Malvaceae</taxon>
        <taxon>Grewioideae</taxon>
        <taxon>Apeibeae</taxon>
        <taxon>Corchorus</taxon>
    </lineage>
</organism>
<name>A0A1R3FXA1_COCAP</name>
<feature type="compositionally biased region" description="Polar residues" evidence="1">
    <location>
        <begin position="129"/>
        <end position="140"/>
    </location>
</feature>
<feature type="compositionally biased region" description="Polar residues" evidence="1">
    <location>
        <begin position="11"/>
        <end position="20"/>
    </location>
</feature>
<comment type="caution">
    <text evidence="2">The sequence shown here is derived from an EMBL/GenBank/DDBJ whole genome shotgun (WGS) entry which is preliminary data.</text>
</comment>
<feature type="region of interest" description="Disordered" evidence="1">
    <location>
        <begin position="1"/>
        <end position="140"/>
    </location>
</feature>
<dbReference type="Gramene" id="OMO50360">
    <property type="protein sequence ID" value="OMO50360"/>
    <property type="gene ID" value="CCACVL1_30487"/>
</dbReference>
<feature type="compositionally biased region" description="Basic and acidic residues" evidence="1">
    <location>
        <begin position="1"/>
        <end position="10"/>
    </location>
</feature>
<feature type="compositionally biased region" description="Basic and acidic residues" evidence="1">
    <location>
        <begin position="90"/>
        <end position="115"/>
    </location>
</feature>
<proteinExistence type="predicted"/>
<dbReference type="AlphaFoldDB" id="A0A1R3FXA1"/>
<evidence type="ECO:0000313" key="3">
    <source>
        <dbReference type="Proteomes" id="UP000188268"/>
    </source>
</evidence>
<evidence type="ECO:0000313" key="2">
    <source>
        <dbReference type="EMBL" id="OMO50360.1"/>
    </source>
</evidence>
<keyword evidence="3" id="KW-1185">Reference proteome</keyword>
<evidence type="ECO:0000256" key="1">
    <source>
        <dbReference type="SAM" id="MobiDB-lite"/>
    </source>
</evidence>
<accession>A0A1R3FXA1</accession>
<dbReference type="Proteomes" id="UP000188268">
    <property type="component" value="Unassembled WGS sequence"/>
</dbReference>
<gene>
    <name evidence="2" type="ORF">CCACVL1_30487</name>
</gene>
<reference evidence="2 3" key="1">
    <citation type="submission" date="2013-09" db="EMBL/GenBank/DDBJ databases">
        <title>Corchorus capsularis genome sequencing.</title>
        <authorList>
            <person name="Alam M."/>
            <person name="Haque M.S."/>
            <person name="Islam M.S."/>
            <person name="Emdad E.M."/>
            <person name="Islam M.M."/>
            <person name="Ahmed B."/>
            <person name="Halim A."/>
            <person name="Hossen Q.M.M."/>
            <person name="Hossain M.Z."/>
            <person name="Ahmed R."/>
            <person name="Khan M.M."/>
            <person name="Islam R."/>
            <person name="Rashid M.M."/>
            <person name="Khan S.A."/>
            <person name="Rahman M.S."/>
            <person name="Alam M."/>
        </authorList>
    </citation>
    <scope>NUCLEOTIDE SEQUENCE [LARGE SCALE GENOMIC DNA]</scope>
    <source>
        <strain evidence="3">cv. CVL-1</strain>
        <tissue evidence="2">Whole seedling</tissue>
    </source>
</reference>
<protein>
    <submittedName>
        <fullName evidence="2">Uncharacterized protein</fullName>
    </submittedName>
</protein>
<sequence length="140" mass="15469">MAPRMEENVRAESTSGAQPQHTRERLANDSVSNVLPSTNKPISSTTAAAIRTPSPSTNGSSLDRLKQEKLKGISSNSMDEVMPKKKVKRKPEMDLEETHFRPEKPPQQQGDDRYKSLKQAVSLPPKPNLPSTATNFEQSS</sequence>
<dbReference type="OrthoDB" id="1733978at2759"/>
<dbReference type="EMBL" id="AWWV01016182">
    <property type="protein sequence ID" value="OMO50360.1"/>
    <property type="molecule type" value="Genomic_DNA"/>
</dbReference>